<evidence type="ECO:0000313" key="3">
    <source>
        <dbReference type="Proteomes" id="UP000078561"/>
    </source>
</evidence>
<feature type="compositionally biased region" description="Low complexity" evidence="1">
    <location>
        <begin position="367"/>
        <end position="377"/>
    </location>
</feature>
<proteinExistence type="predicted"/>
<evidence type="ECO:0008006" key="4">
    <source>
        <dbReference type="Google" id="ProtNLM"/>
    </source>
</evidence>
<keyword evidence="3" id="KW-1185">Reference proteome</keyword>
<dbReference type="OrthoDB" id="2287030at2759"/>
<protein>
    <recommendedName>
        <fullName evidence="4">Retrotransposon gag domain-containing protein</fullName>
    </recommendedName>
</protein>
<gene>
    <name evidence="2" type="primary">ABSGL_13428.1 scaffold 14165</name>
</gene>
<name>A0A163MR69_ABSGL</name>
<feature type="region of interest" description="Disordered" evidence="1">
    <location>
        <begin position="303"/>
        <end position="378"/>
    </location>
</feature>
<feature type="compositionally biased region" description="Basic residues" evidence="1">
    <location>
        <begin position="316"/>
        <end position="327"/>
    </location>
</feature>
<evidence type="ECO:0000313" key="2">
    <source>
        <dbReference type="EMBL" id="SAM07771.1"/>
    </source>
</evidence>
<dbReference type="AlphaFoldDB" id="A0A163MR69"/>
<dbReference type="Proteomes" id="UP000078561">
    <property type="component" value="Unassembled WGS sequence"/>
</dbReference>
<dbReference type="EMBL" id="LT554853">
    <property type="protein sequence ID" value="SAM07771.1"/>
    <property type="molecule type" value="Genomic_DNA"/>
</dbReference>
<evidence type="ECO:0000256" key="1">
    <source>
        <dbReference type="SAM" id="MobiDB-lite"/>
    </source>
</evidence>
<organism evidence="2">
    <name type="scientific">Absidia glauca</name>
    <name type="common">Pin mould</name>
    <dbReference type="NCBI Taxonomy" id="4829"/>
    <lineage>
        <taxon>Eukaryota</taxon>
        <taxon>Fungi</taxon>
        <taxon>Fungi incertae sedis</taxon>
        <taxon>Mucoromycota</taxon>
        <taxon>Mucoromycotina</taxon>
        <taxon>Mucoromycetes</taxon>
        <taxon>Mucorales</taxon>
        <taxon>Cunninghamellaceae</taxon>
        <taxon>Absidia</taxon>
    </lineage>
</organism>
<feature type="region of interest" description="Disordered" evidence="1">
    <location>
        <begin position="29"/>
        <end position="51"/>
    </location>
</feature>
<accession>A0A163MR69</accession>
<sequence>MSIPMSKKTLFASEQEGEAILSRLAAHSGSSLTSSSPPDMANSESVNSSKHADIDTLKKTLEAAKTKANQLSMGFMDSQVDDPLLATKRKELALAQEKVAILVKNIEWQEDTSFDKTIRDVKLITQAPVFQLANMVKCDKTLPIFDDIHMFVNRFDKVMITHQVDRDHYWKANLAASIQDHTVDQWFSGALANKDCTWNEARTILIDKFEDKPSNMMTATNLFTIKMERSETLPAFSLRFLATMRDAKWEDGPSMAMLYLHALHKSLGNDMMVAYNSKEQAHSRPQSVDDVFRLAGKLYQNKRSLENDSQDSPVFKTRKRSRKRSRHSSYYCTRHGANSGHPSSECRTLRISDPPSRRGYKRAPTHSNSYNNSSSNNDTIQQLALPNTVDTFGSQSTDLPLSR</sequence>
<reference evidence="2" key="1">
    <citation type="submission" date="2016-04" db="EMBL/GenBank/DDBJ databases">
        <authorList>
            <person name="Evans L.H."/>
            <person name="Alamgir A."/>
            <person name="Owens N."/>
            <person name="Weber N.D."/>
            <person name="Virtaneva K."/>
            <person name="Barbian K."/>
            <person name="Babar A."/>
            <person name="Rosenke K."/>
        </authorList>
    </citation>
    <scope>NUCLEOTIDE SEQUENCE [LARGE SCALE GENOMIC DNA]</scope>
    <source>
        <strain evidence="2">CBS 101.48</strain>
    </source>
</reference>
<dbReference type="InParanoid" id="A0A163MR69"/>